<dbReference type="InterPro" id="IPR020846">
    <property type="entry name" value="MFS_dom"/>
</dbReference>
<sequence length="429" mass="48468">MKNKINELKNFYIFSLGQFISQFGSKLSSYGFILWAYKESNSVLTASLLGACYLVPEIFFSFIAGGISDNWNKKSIIILSDTMAGFLSFLVLMLFSFDILEVKHLYIINFLLGIGDAFQSPASEVVISIIVSKENYIKTSGIRSFFNSFITIFVPICSVAIYSFSGLKYILIVDLLTFLFALLTLIFLVYIPEIKSLKEEKINIFKQCIAGIKYIFYRKDILALIYFMGFINFIAGMYNTALAPMILSRTGNNDIQLGIVTSSIGISGLLGSLIVQKFPQPKKRVPLMANIMIFSFLICNILLGVGRNYIWWTIAVLAGYFFVPLLLANMEYFMRTKVPLEVQGKVFSARNTIQYATLPMRNLLCGILADNFFEPYMLGRGYGQEFFHYFTGEGSGSGLALMYIFLGLIGFIGSFLFKKNKNFNKLDQK</sequence>
<feature type="transmembrane region" description="Helical" evidence="6">
    <location>
        <begin position="12"/>
        <end position="37"/>
    </location>
</feature>
<feature type="transmembrane region" description="Helical" evidence="6">
    <location>
        <begin position="170"/>
        <end position="191"/>
    </location>
</feature>
<dbReference type="InterPro" id="IPR011701">
    <property type="entry name" value="MFS"/>
</dbReference>
<feature type="transmembrane region" description="Helical" evidence="6">
    <location>
        <begin position="360"/>
        <end position="378"/>
    </location>
</feature>
<feature type="transmembrane region" description="Helical" evidence="6">
    <location>
        <begin position="221"/>
        <end position="243"/>
    </location>
</feature>
<feature type="transmembrane region" description="Helical" evidence="6">
    <location>
        <begin position="144"/>
        <end position="164"/>
    </location>
</feature>
<dbReference type="Gene3D" id="1.20.1250.20">
    <property type="entry name" value="MFS general substrate transporter like domains"/>
    <property type="match status" value="1"/>
</dbReference>
<name>A0A414PUA0_FUSMR</name>
<dbReference type="PROSITE" id="PS50850">
    <property type="entry name" value="MFS"/>
    <property type="match status" value="1"/>
</dbReference>
<feature type="transmembrane region" description="Helical" evidence="6">
    <location>
        <begin position="106"/>
        <end position="132"/>
    </location>
</feature>
<dbReference type="GO" id="GO:0022857">
    <property type="term" value="F:transmembrane transporter activity"/>
    <property type="evidence" value="ECO:0007669"/>
    <property type="project" value="InterPro"/>
</dbReference>
<keyword evidence="3 6" id="KW-0812">Transmembrane</keyword>
<keyword evidence="4 6" id="KW-1133">Transmembrane helix</keyword>
<evidence type="ECO:0000256" key="3">
    <source>
        <dbReference type="ARBA" id="ARBA00022692"/>
    </source>
</evidence>
<dbReference type="CDD" id="cd06173">
    <property type="entry name" value="MFS_MefA_like"/>
    <property type="match status" value="1"/>
</dbReference>
<comment type="caution">
    <text evidence="8">The sequence shown here is derived from an EMBL/GenBank/DDBJ whole genome shotgun (WGS) entry which is preliminary data.</text>
</comment>
<keyword evidence="2" id="KW-1003">Cell membrane</keyword>
<dbReference type="SUPFAM" id="SSF103473">
    <property type="entry name" value="MFS general substrate transporter"/>
    <property type="match status" value="1"/>
</dbReference>
<evidence type="ECO:0000313" key="9">
    <source>
        <dbReference type="Proteomes" id="UP000284676"/>
    </source>
</evidence>
<dbReference type="AlphaFoldDB" id="A0A414PUA0"/>
<feature type="transmembrane region" description="Helical" evidence="6">
    <location>
        <begin position="43"/>
        <end position="64"/>
    </location>
</feature>
<feature type="domain" description="Major facilitator superfamily (MFS) profile" evidence="7">
    <location>
        <begin position="1"/>
        <end position="422"/>
    </location>
</feature>
<dbReference type="PANTHER" id="PTHR23513">
    <property type="entry name" value="INTEGRAL MEMBRANE EFFLUX PROTEIN-RELATED"/>
    <property type="match status" value="1"/>
</dbReference>
<feature type="transmembrane region" description="Helical" evidence="6">
    <location>
        <begin position="255"/>
        <end position="275"/>
    </location>
</feature>
<evidence type="ECO:0000259" key="7">
    <source>
        <dbReference type="PROSITE" id="PS50850"/>
    </source>
</evidence>
<feature type="transmembrane region" description="Helical" evidence="6">
    <location>
        <begin position="398"/>
        <end position="417"/>
    </location>
</feature>
<feature type="transmembrane region" description="Helical" evidence="6">
    <location>
        <begin position="287"/>
        <end position="303"/>
    </location>
</feature>
<evidence type="ECO:0000256" key="4">
    <source>
        <dbReference type="ARBA" id="ARBA00022989"/>
    </source>
</evidence>
<protein>
    <submittedName>
        <fullName evidence="8">MFS transporter</fullName>
    </submittedName>
</protein>
<evidence type="ECO:0000256" key="1">
    <source>
        <dbReference type="ARBA" id="ARBA00004651"/>
    </source>
</evidence>
<keyword evidence="5 6" id="KW-0472">Membrane</keyword>
<organism evidence="8 9">
    <name type="scientific">Fusobacterium mortiferum</name>
    <dbReference type="NCBI Taxonomy" id="850"/>
    <lineage>
        <taxon>Bacteria</taxon>
        <taxon>Fusobacteriati</taxon>
        <taxon>Fusobacteriota</taxon>
        <taxon>Fusobacteriia</taxon>
        <taxon>Fusobacteriales</taxon>
        <taxon>Fusobacteriaceae</taxon>
        <taxon>Fusobacterium</taxon>
    </lineage>
</organism>
<dbReference type="RefSeq" id="WP_118234399.1">
    <property type="nucleotide sequence ID" value="NZ_QRHL01000010.1"/>
</dbReference>
<accession>A0A414PUA0</accession>
<dbReference type="GO" id="GO:0005886">
    <property type="term" value="C:plasma membrane"/>
    <property type="evidence" value="ECO:0007669"/>
    <property type="project" value="UniProtKB-SubCell"/>
</dbReference>
<evidence type="ECO:0000256" key="2">
    <source>
        <dbReference type="ARBA" id="ARBA00022475"/>
    </source>
</evidence>
<proteinExistence type="predicted"/>
<dbReference type="Proteomes" id="UP000284676">
    <property type="component" value="Unassembled WGS sequence"/>
</dbReference>
<feature type="transmembrane region" description="Helical" evidence="6">
    <location>
        <begin position="309"/>
        <end position="328"/>
    </location>
</feature>
<dbReference type="InterPro" id="IPR036259">
    <property type="entry name" value="MFS_trans_sf"/>
</dbReference>
<gene>
    <name evidence="8" type="ORF">DW663_07220</name>
</gene>
<evidence type="ECO:0000256" key="6">
    <source>
        <dbReference type="SAM" id="Phobius"/>
    </source>
</evidence>
<dbReference type="Pfam" id="PF07690">
    <property type="entry name" value="MFS_1"/>
    <property type="match status" value="1"/>
</dbReference>
<evidence type="ECO:0000313" key="8">
    <source>
        <dbReference type="EMBL" id="RHF72134.1"/>
    </source>
</evidence>
<reference evidence="8 9" key="1">
    <citation type="submission" date="2018-08" db="EMBL/GenBank/DDBJ databases">
        <title>A genome reference for cultivated species of the human gut microbiota.</title>
        <authorList>
            <person name="Zou Y."/>
            <person name="Xue W."/>
            <person name="Luo G."/>
        </authorList>
    </citation>
    <scope>NUCLEOTIDE SEQUENCE [LARGE SCALE GENOMIC DNA]</scope>
    <source>
        <strain evidence="8 9">AM25-1</strain>
    </source>
</reference>
<dbReference type="PANTHER" id="PTHR23513:SF6">
    <property type="entry name" value="MAJOR FACILITATOR SUPERFAMILY ASSOCIATED DOMAIN-CONTAINING PROTEIN"/>
    <property type="match status" value="1"/>
</dbReference>
<feature type="transmembrane region" description="Helical" evidence="6">
    <location>
        <begin position="76"/>
        <end position="100"/>
    </location>
</feature>
<dbReference type="EMBL" id="QRHL01000010">
    <property type="protein sequence ID" value="RHF72134.1"/>
    <property type="molecule type" value="Genomic_DNA"/>
</dbReference>
<comment type="subcellular location">
    <subcellularLocation>
        <location evidence="1">Cell membrane</location>
        <topology evidence="1">Multi-pass membrane protein</topology>
    </subcellularLocation>
</comment>
<evidence type="ECO:0000256" key="5">
    <source>
        <dbReference type="ARBA" id="ARBA00023136"/>
    </source>
</evidence>